<evidence type="ECO:0000313" key="2">
    <source>
        <dbReference type="EnsemblPlants" id="OGLUM10G05950.1"/>
    </source>
</evidence>
<organism evidence="2">
    <name type="scientific">Oryza glumipatula</name>
    <dbReference type="NCBI Taxonomy" id="40148"/>
    <lineage>
        <taxon>Eukaryota</taxon>
        <taxon>Viridiplantae</taxon>
        <taxon>Streptophyta</taxon>
        <taxon>Embryophyta</taxon>
        <taxon>Tracheophyta</taxon>
        <taxon>Spermatophyta</taxon>
        <taxon>Magnoliopsida</taxon>
        <taxon>Liliopsida</taxon>
        <taxon>Poales</taxon>
        <taxon>Poaceae</taxon>
        <taxon>BOP clade</taxon>
        <taxon>Oryzoideae</taxon>
        <taxon>Oryzeae</taxon>
        <taxon>Oryzinae</taxon>
        <taxon>Oryza</taxon>
    </lineage>
</organism>
<dbReference type="HOGENOM" id="CLU_187177_0_0_1"/>
<evidence type="ECO:0000256" key="1">
    <source>
        <dbReference type="SAM" id="SignalP"/>
    </source>
</evidence>
<evidence type="ECO:0000313" key="3">
    <source>
        <dbReference type="Proteomes" id="UP000026961"/>
    </source>
</evidence>
<reference evidence="2" key="1">
    <citation type="submission" date="2015-04" db="UniProtKB">
        <authorList>
            <consortium name="EnsemblPlants"/>
        </authorList>
    </citation>
    <scope>IDENTIFICATION</scope>
</reference>
<dbReference type="EnsemblPlants" id="OGLUM10G05950.1">
    <property type="protein sequence ID" value="OGLUM10G05950.1"/>
    <property type="gene ID" value="OGLUM10G05950"/>
</dbReference>
<reference evidence="2" key="2">
    <citation type="submission" date="2018-05" db="EMBL/GenBank/DDBJ databases">
        <title>OgluRS3 (Oryza glumaepatula Reference Sequence Version 3).</title>
        <authorList>
            <person name="Zhang J."/>
            <person name="Kudrna D."/>
            <person name="Lee S."/>
            <person name="Talag J."/>
            <person name="Welchert J."/>
            <person name="Wing R.A."/>
        </authorList>
    </citation>
    <scope>NUCLEOTIDE SEQUENCE [LARGE SCALE GENOMIC DNA]</scope>
</reference>
<keyword evidence="1" id="KW-0732">Signal</keyword>
<keyword evidence="3" id="KW-1185">Reference proteome</keyword>
<accession>A0A0E0B931</accession>
<dbReference type="Proteomes" id="UP000026961">
    <property type="component" value="Chromosome 10"/>
</dbReference>
<name>A0A0E0B931_9ORYZ</name>
<feature type="chain" id="PRO_5002354294" evidence="1">
    <location>
        <begin position="22"/>
        <end position="67"/>
    </location>
</feature>
<proteinExistence type="predicted"/>
<sequence length="67" mass="7113">MAKVGALLLAAIAVSTVLVQVERDAPIEKRFNKALDSPVDKRLDEATQAINEAVDSIVAVAPQEKKG</sequence>
<feature type="signal peptide" evidence="1">
    <location>
        <begin position="1"/>
        <end position="21"/>
    </location>
</feature>
<dbReference type="AlphaFoldDB" id="A0A0E0B931"/>
<dbReference type="Gramene" id="OGLUM10G05950.1">
    <property type="protein sequence ID" value="OGLUM10G05950.1"/>
    <property type="gene ID" value="OGLUM10G05950"/>
</dbReference>
<protein>
    <submittedName>
        <fullName evidence="2">Uncharacterized protein</fullName>
    </submittedName>
</protein>